<evidence type="ECO:0000313" key="2">
    <source>
        <dbReference type="Proteomes" id="UP000287144"/>
    </source>
</evidence>
<dbReference type="AlphaFoldDB" id="A0A428SJ71"/>
<reference evidence="1 2" key="1">
    <citation type="submission" date="2017-06" db="EMBL/GenBank/DDBJ databases">
        <title>Comparative genomic analysis of Ambrosia Fusariam Clade fungi.</title>
        <authorList>
            <person name="Stajich J.E."/>
            <person name="Carrillo J."/>
            <person name="Kijimoto T."/>
            <person name="Eskalen A."/>
            <person name="O'Donnell K."/>
            <person name="Kasson M."/>
        </authorList>
    </citation>
    <scope>NUCLEOTIDE SEQUENCE [LARGE SCALE GENOMIC DNA]</scope>
    <source>
        <strain evidence="1 2">NRRL62579</strain>
    </source>
</reference>
<proteinExistence type="predicted"/>
<organism evidence="1 2">
    <name type="scientific">Fusarium oligoseptatum</name>
    <dbReference type="NCBI Taxonomy" id="2604345"/>
    <lineage>
        <taxon>Eukaryota</taxon>
        <taxon>Fungi</taxon>
        <taxon>Dikarya</taxon>
        <taxon>Ascomycota</taxon>
        <taxon>Pezizomycotina</taxon>
        <taxon>Sordariomycetes</taxon>
        <taxon>Hypocreomycetidae</taxon>
        <taxon>Hypocreales</taxon>
        <taxon>Nectriaceae</taxon>
        <taxon>Fusarium</taxon>
        <taxon>Fusarium solani species complex</taxon>
    </lineage>
</organism>
<sequence length="228" mass="25231">MDVLKCMSDVNTQTLSTTTRQQLIDSCQRLLRQAQASAELGTALAVELPEFTGFGKQALIRLGTLIQAHKREKAGVLQGSDPLTLVIIGLSLSRRKLDRMGATDVAEIVSQATSLGQRSRARFLEDTNIHKVVREHGSDAFIQSYHRLVAEDVFSRTLLSIEVQLEGHMKCIPYTIPHGIQFCSLTAFAISGTVTAYVPIDPVDCYVRFTTLFNESLLQSLFGYQLGR</sequence>
<comment type="caution">
    <text evidence="1">The sequence shown here is derived from an EMBL/GenBank/DDBJ whole genome shotgun (WGS) entry which is preliminary data.</text>
</comment>
<gene>
    <name evidence="1" type="ORF">CEP52_014757</name>
</gene>
<name>A0A428SJ71_9HYPO</name>
<accession>A0A428SJ71</accession>
<keyword evidence="2" id="KW-1185">Reference proteome</keyword>
<dbReference type="EMBL" id="NKCK01000239">
    <property type="protein sequence ID" value="RSL89863.1"/>
    <property type="molecule type" value="Genomic_DNA"/>
</dbReference>
<evidence type="ECO:0000313" key="1">
    <source>
        <dbReference type="EMBL" id="RSL89863.1"/>
    </source>
</evidence>
<dbReference type="Proteomes" id="UP000287144">
    <property type="component" value="Unassembled WGS sequence"/>
</dbReference>
<protein>
    <submittedName>
        <fullName evidence="1">Uncharacterized protein</fullName>
    </submittedName>
</protein>